<dbReference type="GO" id="GO:0005739">
    <property type="term" value="C:mitochondrion"/>
    <property type="evidence" value="ECO:0007669"/>
    <property type="project" value="UniProtKB-SubCell"/>
</dbReference>
<sequence length="355" mass="39112">MPQAITFAGLSDQPDEFLSVQQYEIPKPGVGEVLVRMLAAPINQQDIMVLAGRYPVKPDHHQGGDPIPGYDGVAEILECGDGVTGLHAGDRVIPKRHGLGTWRTHAALRESSLIRVSSTVDPTFAASMRMCVAPAYLLLEDMAKLKPGDWIIQNAASGYIGRMTCQFARLRGVHTISIIRDRADAGLADHLKAKLRDLGADIVLTDSELSDMESLGKGKRIMLALDAVFGPLAAKMAAHLSPNATFVNYGSLGVEGRSGFFKMTQDLIFWKQITFRHFRLSACLATRSEEEIQDMLNWFVRLVEDGVLKVTDVDIVPWDSHAADADAEVRLRRAIAKAGARRVNESKKQMLWFSY</sequence>
<dbReference type="PANTHER" id="PTHR43981">
    <property type="entry name" value="ENOYL-[ACYL-CARRIER-PROTEIN] REDUCTASE, MITOCHONDRIAL"/>
    <property type="match status" value="1"/>
</dbReference>
<dbReference type="EC" id="1.3.1.104" evidence="11"/>
<keyword evidence="15" id="KW-1185">Reference proteome</keyword>
<organism evidence="14 15">
    <name type="scientific">Cladonia borealis</name>
    <dbReference type="NCBI Taxonomy" id="184061"/>
    <lineage>
        <taxon>Eukaryota</taxon>
        <taxon>Fungi</taxon>
        <taxon>Dikarya</taxon>
        <taxon>Ascomycota</taxon>
        <taxon>Pezizomycotina</taxon>
        <taxon>Lecanoromycetes</taxon>
        <taxon>OSLEUM clade</taxon>
        <taxon>Lecanoromycetidae</taxon>
        <taxon>Lecanorales</taxon>
        <taxon>Lecanorineae</taxon>
        <taxon>Cladoniaceae</taxon>
        <taxon>Cladonia</taxon>
    </lineage>
</organism>
<keyword evidence="5" id="KW-0521">NADP</keyword>
<evidence type="ECO:0000313" key="15">
    <source>
        <dbReference type="Proteomes" id="UP001166286"/>
    </source>
</evidence>
<dbReference type="GO" id="GO:0141148">
    <property type="term" value="F:enoyl-[acyl-carrier-protein] reductase (NADPH) activity"/>
    <property type="evidence" value="ECO:0007669"/>
    <property type="project" value="UniProtKB-EC"/>
</dbReference>
<protein>
    <recommendedName>
        <fullName evidence="11">enoyl-[acyl-carrier-protein] reductase</fullName>
        <ecNumber evidence="11">1.3.1.104</ecNumber>
    </recommendedName>
</protein>
<dbReference type="Gene3D" id="3.40.50.720">
    <property type="entry name" value="NAD(P)-binding Rossmann-like Domain"/>
    <property type="match status" value="1"/>
</dbReference>
<evidence type="ECO:0000256" key="11">
    <source>
        <dbReference type="ARBA" id="ARBA00038963"/>
    </source>
</evidence>
<evidence type="ECO:0000256" key="2">
    <source>
        <dbReference type="ARBA" id="ARBA00010371"/>
    </source>
</evidence>
<evidence type="ECO:0000256" key="5">
    <source>
        <dbReference type="ARBA" id="ARBA00022857"/>
    </source>
</evidence>
<evidence type="ECO:0000313" key="14">
    <source>
        <dbReference type="EMBL" id="KAK0515062.1"/>
    </source>
</evidence>
<dbReference type="InterPro" id="IPR020843">
    <property type="entry name" value="ER"/>
</dbReference>
<evidence type="ECO:0000256" key="4">
    <source>
        <dbReference type="ARBA" id="ARBA00022832"/>
    </source>
</evidence>
<evidence type="ECO:0000256" key="6">
    <source>
        <dbReference type="ARBA" id="ARBA00022946"/>
    </source>
</evidence>
<dbReference type="SMART" id="SM00829">
    <property type="entry name" value="PKS_ER"/>
    <property type="match status" value="1"/>
</dbReference>
<evidence type="ECO:0000259" key="13">
    <source>
        <dbReference type="SMART" id="SM00829"/>
    </source>
</evidence>
<evidence type="ECO:0000256" key="8">
    <source>
        <dbReference type="ARBA" id="ARBA00023098"/>
    </source>
</evidence>
<dbReference type="PANTHER" id="PTHR43981:SF2">
    <property type="entry name" value="ENOYL-[ACYL-CARRIER-PROTEIN] REDUCTASE, MITOCHONDRIAL"/>
    <property type="match status" value="1"/>
</dbReference>
<keyword evidence="3" id="KW-0444">Lipid biosynthesis</keyword>
<dbReference type="InterPro" id="IPR051034">
    <property type="entry name" value="Mito_Enoyl-ACP_Reductase"/>
</dbReference>
<dbReference type="InterPro" id="IPR013154">
    <property type="entry name" value="ADH-like_N"/>
</dbReference>
<keyword evidence="10" id="KW-0275">Fatty acid biosynthesis</keyword>
<evidence type="ECO:0000256" key="3">
    <source>
        <dbReference type="ARBA" id="ARBA00022516"/>
    </source>
</evidence>
<dbReference type="Pfam" id="PF08240">
    <property type="entry name" value="ADH_N"/>
    <property type="match status" value="1"/>
</dbReference>
<keyword evidence="7" id="KW-0560">Oxidoreductase</keyword>
<evidence type="ECO:0000256" key="1">
    <source>
        <dbReference type="ARBA" id="ARBA00004173"/>
    </source>
</evidence>
<dbReference type="SUPFAM" id="SSF50129">
    <property type="entry name" value="GroES-like"/>
    <property type="match status" value="1"/>
</dbReference>
<feature type="domain" description="Enoyl reductase (ER)" evidence="13">
    <location>
        <begin position="13"/>
        <end position="340"/>
    </location>
</feature>
<comment type="catalytic activity">
    <reaction evidence="12">
        <text>a 2,3-saturated acyl-[ACP] + NADP(+) = a (2E)-enoyl-[ACP] + NADPH + H(+)</text>
        <dbReference type="Rhea" id="RHEA:22564"/>
        <dbReference type="Rhea" id="RHEA-COMP:9925"/>
        <dbReference type="Rhea" id="RHEA-COMP:9926"/>
        <dbReference type="ChEBI" id="CHEBI:15378"/>
        <dbReference type="ChEBI" id="CHEBI:57783"/>
        <dbReference type="ChEBI" id="CHEBI:58349"/>
        <dbReference type="ChEBI" id="CHEBI:78784"/>
        <dbReference type="ChEBI" id="CHEBI:78785"/>
        <dbReference type="EC" id="1.3.1.104"/>
    </reaction>
</comment>
<comment type="subcellular location">
    <subcellularLocation>
        <location evidence="1">Mitochondrion</location>
    </subcellularLocation>
</comment>
<evidence type="ECO:0000256" key="10">
    <source>
        <dbReference type="ARBA" id="ARBA00023160"/>
    </source>
</evidence>
<keyword evidence="9" id="KW-0496">Mitochondrion</keyword>
<gene>
    <name evidence="14" type="ORF">JMJ35_002441</name>
</gene>
<dbReference type="EMBL" id="JAFEKC020000004">
    <property type="protein sequence ID" value="KAK0515062.1"/>
    <property type="molecule type" value="Genomic_DNA"/>
</dbReference>
<dbReference type="AlphaFoldDB" id="A0AA39R534"/>
<evidence type="ECO:0000256" key="7">
    <source>
        <dbReference type="ARBA" id="ARBA00023002"/>
    </source>
</evidence>
<keyword evidence="4" id="KW-0276">Fatty acid metabolism</keyword>
<dbReference type="GO" id="GO:0006633">
    <property type="term" value="P:fatty acid biosynthetic process"/>
    <property type="evidence" value="ECO:0007669"/>
    <property type="project" value="UniProtKB-KW"/>
</dbReference>
<keyword evidence="8" id="KW-0443">Lipid metabolism</keyword>
<reference evidence="14" key="1">
    <citation type="submission" date="2023-03" db="EMBL/GenBank/DDBJ databases">
        <title>Complete genome of Cladonia borealis.</title>
        <authorList>
            <person name="Park H."/>
        </authorList>
    </citation>
    <scope>NUCLEOTIDE SEQUENCE</scope>
    <source>
        <strain evidence="14">ANT050790</strain>
    </source>
</reference>
<dbReference type="Gene3D" id="3.90.180.10">
    <property type="entry name" value="Medium-chain alcohol dehydrogenases, catalytic domain"/>
    <property type="match status" value="1"/>
</dbReference>
<proteinExistence type="inferred from homology"/>
<keyword evidence="6" id="KW-0809">Transit peptide</keyword>
<comment type="similarity">
    <text evidence="2">Belongs to the zinc-containing alcohol dehydrogenase family. Quinone oxidoreductase subfamily.</text>
</comment>
<evidence type="ECO:0000256" key="12">
    <source>
        <dbReference type="ARBA" id="ARBA00048843"/>
    </source>
</evidence>
<comment type="caution">
    <text evidence="14">The sequence shown here is derived from an EMBL/GenBank/DDBJ whole genome shotgun (WGS) entry which is preliminary data.</text>
</comment>
<dbReference type="InterPro" id="IPR036291">
    <property type="entry name" value="NAD(P)-bd_dom_sf"/>
</dbReference>
<dbReference type="Proteomes" id="UP001166286">
    <property type="component" value="Unassembled WGS sequence"/>
</dbReference>
<evidence type="ECO:0000256" key="9">
    <source>
        <dbReference type="ARBA" id="ARBA00023128"/>
    </source>
</evidence>
<name>A0AA39R534_9LECA</name>
<dbReference type="InterPro" id="IPR011032">
    <property type="entry name" value="GroES-like_sf"/>
</dbReference>
<dbReference type="SUPFAM" id="SSF51735">
    <property type="entry name" value="NAD(P)-binding Rossmann-fold domains"/>
    <property type="match status" value="1"/>
</dbReference>
<accession>A0AA39R534</accession>
<dbReference type="CDD" id="cd08290">
    <property type="entry name" value="ETR"/>
    <property type="match status" value="1"/>
</dbReference>